<protein>
    <submittedName>
        <fullName evidence="2">Uncharacterized protein</fullName>
    </submittedName>
</protein>
<name>A0ABP1Q9C9_9HEXA</name>
<accession>A0ABP1Q9C9</accession>
<comment type="caution">
    <text evidence="2">The sequence shown here is derived from an EMBL/GenBank/DDBJ whole genome shotgun (WGS) entry which is preliminary data.</text>
</comment>
<gene>
    <name evidence="2" type="ORF">ODALV1_LOCUS8765</name>
</gene>
<feature type="region of interest" description="Disordered" evidence="1">
    <location>
        <begin position="90"/>
        <end position="131"/>
    </location>
</feature>
<keyword evidence="3" id="KW-1185">Reference proteome</keyword>
<reference evidence="2 3" key="1">
    <citation type="submission" date="2024-08" db="EMBL/GenBank/DDBJ databases">
        <authorList>
            <person name="Cucini C."/>
            <person name="Frati F."/>
        </authorList>
    </citation>
    <scope>NUCLEOTIDE SEQUENCE [LARGE SCALE GENOMIC DNA]</scope>
</reference>
<evidence type="ECO:0000256" key="1">
    <source>
        <dbReference type="SAM" id="MobiDB-lite"/>
    </source>
</evidence>
<dbReference type="Proteomes" id="UP001642540">
    <property type="component" value="Unassembled WGS sequence"/>
</dbReference>
<evidence type="ECO:0000313" key="2">
    <source>
        <dbReference type="EMBL" id="CAL8094409.1"/>
    </source>
</evidence>
<evidence type="ECO:0000313" key="3">
    <source>
        <dbReference type="Proteomes" id="UP001642540"/>
    </source>
</evidence>
<proteinExistence type="predicted"/>
<organism evidence="2 3">
    <name type="scientific">Orchesella dallaii</name>
    <dbReference type="NCBI Taxonomy" id="48710"/>
    <lineage>
        <taxon>Eukaryota</taxon>
        <taxon>Metazoa</taxon>
        <taxon>Ecdysozoa</taxon>
        <taxon>Arthropoda</taxon>
        <taxon>Hexapoda</taxon>
        <taxon>Collembola</taxon>
        <taxon>Entomobryomorpha</taxon>
        <taxon>Entomobryoidea</taxon>
        <taxon>Orchesellidae</taxon>
        <taxon>Orchesellinae</taxon>
        <taxon>Orchesella</taxon>
    </lineage>
</organism>
<feature type="compositionally biased region" description="Acidic residues" evidence="1">
    <location>
        <begin position="109"/>
        <end position="131"/>
    </location>
</feature>
<dbReference type="EMBL" id="CAXLJM020000027">
    <property type="protein sequence ID" value="CAL8094409.1"/>
    <property type="molecule type" value="Genomic_DNA"/>
</dbReference>
<sequence>MKHKRVNPLIVHSYSFVFIFLLYEARFGTSATPLHVSETLSFPQANSYKSALVMPVWARKAGGNWRPELLQEIDKETILNSKDLVPDQDDTLDSYLSGAKRTGVTSTQLEEEEKNENEGQDETDEDDYVDDDWDAEEPECEDGMYYHVRGKRCVPLRCPGGNTWRDRDTGECILKHYRSPYRNRWRSSRPWRPYRRTIPGRSRGGWALFGR</sequence>